<protein>
    <submittedName>
        <fullName evidence="3">Uncharacterized protein</fullName>
    </submittedName>
</protein>
<evidence type="ECO:0000313" key="3">
    <source>
        <dbReference type="EMBL" id="KAK8787080.1"/>
    </source>
</evidence>
<feature type="region of interest" description="Disordered" evidence="1">
    <location>
        <begin position="1"/>
        <end position="41"/>
    </location>
</feature>
<organism evidence="3 4">
    <name type="scientific">Amblyomma americanum</name>
    <name type="common">Lone star tick</name>
    <dbReference type="NCBI Taxonomy" id="6943"/>
    <lineage>
        <taxon>Eukaryota</taxon>
        <taxon>Metazoa</taxon>
        <taxon>Ecdysozoa</taxon>
        <taxon>Arthropoda</taxon>
        <taxon>Chelicerata</taxon>
        <taxon>Arachnida</taxon>
        <taxon>Acari</taxon>
        <taxon>Parasitiformes</taxon>
        <taxon>Ixodida</taxon>
        <taxon>Ixodoidea</taxon>
        <taxon>Ixodidae</taxon>
        <taxon>Amblyomminae</taxon>
        <taxon>Amblyomma</taxon>
    </lineage>
</organism>
<feature type="compositionally biased region" description="Acidic residues" evidence="1">
    <location>
        <begin position="18"/>
        <end position="27"/>
    </location>
</feature>
<feature type="transmembrane region" description="Helical" evidence="2">
    <location>
        <begin position="147"/>
        <end position="170"/>
    </location>
</feature>
<gene>
    <name evidence="3" type="ORF">V5799_023143</name>
</gene>
<feature type="region of interest" description="Disordered" evidence="1">
    <location>
        <begin position="79"/>
        <end position="109"/>
    </location>
</feature>
<comment type="caution">
    <text evidence="3">The sequence shown here is derived from an EMBL/GenBank/DDBJ whole genome shotgun (WGS) entry which is preliminary data.</text>
</comment>
<dbReference type="EMBL" id="JARKHS020002136">
    <property type="protein sequence ID" value="KAK8787080.1"/>
    <property type="molecule type" value="Genomic_DNA"/>
</dbReference>
<keyword evidence="2" id="KW-0812">Transmembrane</keyword>
<keyword evidence="2" id="KW-0472">Membrane</keyword>
<reference evidence="3 4" key="1">
    <citation type="journal article" date="2023" name="Arcadia Sci">
        <title>De novo assembly of a long-read Amblyomma americanum tick genome.</title>
        <authorList>
            <person name="Chou S."/>
            <person name="Poskanzer K.E."/>
            <person name="Rollins M."/>
            <person name="Thuy-Boun P.S."/>
        </authorList>
    </citation>
    <scope>NUCLEOTIDE SEQUENCE [LARGE SCALE GENOMIC DNA]</scope>
    <source>
        <strain evidence="3">F_SG_1</strain>
        <tissue evidence="3">Salivary glands</tissue>
    </source>
</reference>
<evidence type="ECO:0000313" key="4">
    <source>
        <dbReference type="Proteomes" id="UP001321473"/>
    </source>
</evidence>
<keyword evidence="2" id="KW-1133">Transmembrane helix</keyword>
<keyword evidence="4" id="KW-1185">Reference proteome</keyword>
<dbReference type="Proteomes" id="UP001321473">
    <property type="component" value="Unassembled WGS sequence"/>
</dbReference>
<dbReference type="AlphaFoldDB" id="A0AAQ4FIU4"/>
<evidence type="ECO:0000256" key="1">
    <source>
        <dbReference type="SAM" id="MobiDB-lite"/>
    </source>
</evidence>
<evidence type="ECO:0000256" key="2">
    <source>
        <dbReference type="SAM" id="Phobius"/>
    </source>
</evidence>
<proteinExistence type="predicted"/>
<accession>A0AAQ4FIU4</accession>
<name>A0AAQ4FIU4_AMBAM</name>
<feature type="transmembrane region" description="Helical" evidence="2">
    <location>
        <begin position="48"/>
        <end position="70"/>
    </location>
</feature>
<sequence>MTAAPKTEAKTRFAPTVFDEEEEEDDSSFSSSTTPLRPPPPRSVVPKMVLVACTLAFVVSFVVSVVFALATRGNAVGEHSSTKALVQKAPAEGRGARTGPGRCPQRSGSTMAFRMPTAMTASQLDSDEDSDMVPPPPKPGAGIEPKLIIIVVLVTVVVSTVVSLIVGLLLGTSSSEDTTNSTAAPGKAGGAVRAGRFAQGPAPTP</sequence>
<feature type="region of interest" description="Disordered" evidence="1">
    <location>
        <begin position="174"/>
        <end position="205"/>
    </location>
</feature>